<keyword evidence="3" id="KW-1185">Reference proteome</keyword>
<feature type="compositionally biased region" description="Basic and acidic residues" evidence="1">
    <location>
        <begin position="56"/>
        <end position="66"/>
    </location>
</feature>
<name>A0ABQ9UPD6_SAGOE</name>
<protein>
    <submittedName>
        <fullName evidence="2">Uncharacterized protein</fullName>
    </submittedName>
</protein>
<evidence type="ECO:0000256" key="1">
    <source>
        <dbReference type="SAM" id="MobiDB-lite"/>
    </source>
</evidence>
<evidence type="ECO:0000313" key="2">
    <source>
        <dbReference type="EMBL" id="KAK2098941.1"/>
    </source>
</evidence>
<gene>
    <name evidence="2" type="ORF">P7K49_024392</name>
</gene>
<comment type="caution">
    <text evidence="2">The sequence shown here is derived from an EMBL/GenBank/DDBJ whole genome shotgun (WGS) entry which is preliminary data.</text>
</comment>
<dbReference type="Proteomes" id="UP001266305">
    <property type="component" value="Unassembled WGS sequence"/>
</dbReference>
<reference evidence="2 3" key="1">
    <citation type="submission" date="2023-05" db="EMBL/GenBank/DDBJ databases">
        <title>B98-5 Cell Line De Novo Hybrid Assembly: An Optical Mapping Approach.</title>
        <authorList>
            <person name="Kananen K."/>
            <person name="Auerbach J.A."/>
            <person name="Kautto E."/>
            <person name="Blachly J.S."/>
        </authorList>
    </citation>
    <scope>NUCLEOTIDE SEQUENCE [LARGE SCALE GENOMIC DNA]</scope>
    <source>
        <strain evidence="2">B95-8</strain>
        <tissue evidence="2">Cell line</tissue>
    </source>
</reference>
<feature type="region of interest" description="Disordered" evidence="1">
    <location>
        <begin position="43"/>
        <end position="66"/>
    </location>
</feature>
<evidence type="ECO:0000313" key="3">
    <source>
        <dbReference type="Proteomes" id="UP001266305"/>
    </source>
</evidence>
<dbReference type="EMBL" id="JASSZA010000011">
    <property type="protein sequence ID" value="KAK2098941.1"/>
    <property type="molecule type" value="Genomic_DNA"/>
</dbReference>
<accession>A0ABQ9UPD6</accession>
<organism evidence="2 3">
    <name type="scientific">Saguinus oedipus</name>
    <name type="common">Cotton-top tamarin</name>
    <name type="synonym">Oedipomidas oedipus</name>
    <dbReference type="NCBI Taxonomy" id="9490"/>
    <lineage>
        <taxon>Eukaryota</taxon>
        <taxon>Metazoa</taxon>
        <taxon>Chordata</taxon>
        <taxon>Craniata</taxon>
        <taxon>Vertebrata</taxon>
        <taxon>Euteleostomi</taxon>
        <taxon>Mammalia</taxon>
        <taxon>Eutheria</taxon>
        <taxon>Euarchontoglires</taxon>
        <taxon>Primates</taxon>
        <taxon>Haplorrhini</taxon>
        <taxon>Platyrrhini</taxon>
        <taxon>Cebidae</taxon>
        <taxon>Callitrichinae</taxon>
        <taxon>Saguinus</taxon>
    </lineage>
</organism>
<proteinExistence type="predicted"/>
<sequence>MKKGKKEGGEGREDESLELMVRALFSAPICSSPGLSSEVTLPATVPQVPVDPVGPKGDRLPGRDLEAPAGPSLFLQYYLAAPACAHSSRKSQEATKPGVSWNRGEPECRVLSDHLPWRQQKSICLPTATPLQDYREEGRKTLRLAPSQLLPD</sequence>